<organism evidence="2">
    <name type="scientific">Microviridae sp. ctiu24</name>
    <dbReference type="NCBI Taxonomy" id="2826742"/>
    <lineage>
        <taxon>Viruses</taxon>
        <taxon>Monodnaviria</taxon>
        <taxon>Sangervirae</taxon>
        <taxon>Phixviricota</taxon>
        <taxon>Malgrandaviricetes</taxon>
        <taxon>Petitvirales</taxon>
        <taxon>Microviridae</taxon>
    </lineage>
</organism>
<dbReference type="Pfam" id="PF23343">
    <property type="entry name" value="REP_ORF2-G2P"/>
    <property type="match status" value="1"/>
</dbReference>
<evidence type="ECO:0000313" key="2">
    <source>
        <dbReference type="EMBL" id="DAD75058.1"/>
    </source>
</evidence>
<protein>
    <submittedName>
        <fullName evidence="2">Replication associated protein</fullName>
    </submittedName>
</protein>
<evidence type="ECO:0000259" key="1">
    <source>
        <dbReference type="Pfam" id="PF23343"/>
    </source>
</evidence>
<proteinExistence type="predicted"/>
<accession>A0A8S5LYL8</accession>
<sequence>MCTNPLVVRNNSPYKVYDVSPMKYQVPCGKCLECRSLVQSDWCTRLSYEINMFYRNGGIGVFLTFTYNDDDLPVFAPLNQPCFRHDDVLKFLDRLNLYMQRTYGPYMYKYFFCSEYGKNTQRPHYHGQFLLQHGVDWPSFVEKCRELWSEHGFMFPKFDGHQYVDNDGLGVSPTLKNGAGSAKYVSKYITKDLSFYNIPSIAAYLDKRNNSFDVPYKKRKELIKRCLPKHWQSKGIGLSQLEHLNLFDKDSVINALNNGVFEPLSGKVVPLSSYVVNKLMYKSVKSTRLSPTSGKPLYDRYLTDFGRKYLRCTFDNRLRKEINKYDEFLQSHRDGNTFDKLSLVRTALYKLVYRYMDLSCLVDSVLFDGNLSIVDDVDFAFDLWFNNKDTKFLKSHKPIFFGSALESDIDVYHTIFSLFSLSHFFLSYYEAISWRERALNHDKKQKDKEREELTKRMFKSHFDKRLC</sequence>
<reference evidence="2" key="1">
    <citation type="journal article" date="2021" name="Proc. Natl. Acad. Sci. U.S.A.">
        <title>A Catalog of Tens of Thousands of Viruses from Human Metagenomes Reveals Hidden Associations with Chronic Diseases.</title>
        <authorList>
            <person name="Tisza M.J."/>
            <person name="Buck C.B."/>
        </authorList>
    </citation>
    <scope>NUCLEOTIDE SEQUENCE</scope>
    <source>
        <strain evidence="2">Ctiu24</strain>
    </source>
</reference>
<dbReference type="InterPro" id="IPR056906">
    <property type="entry name" value="ORF2/G2P_dom"/>
</dbReference>
<feature type="domain" description="Replication-associated protein ORF2/G2P" evidence="1">
    <location>
        <begin position="61"/>
        <end position="192"/>
    </location>
</feature>
<dbReference type="EMBL" id="BK014772">
    <property type="protein sequence ID" value="DAD75058.1"/>
    <property type="molecule type" value="Genomic_DNA"/>
</dbReference>
<name>A0A8S5LYL8_9VIRU</name>